<comment type="pathway">
    <text evidence="1">Cell wall biogenesis; cell wall polysaccharide biosynthesis.</text>
</comment>
<keyword evidence="7" id="KW-1185">Reference proteome</keyword>
<dbReference type="CDD" id="cd04186">
    <property type="entry name" value="GT_2_like_c"/>
    <property type="match status" value="1"/>
</dbReference>
<dbReference type="SUPFAM" id="SSF53756">
    <property type="entry name" value="UDP-Glycosyltransferase/glycogen phosphorylase"/>
    <property type="match status" value="1"/>
</dbReference>
<dbReference type="Gene3D" id="3.90.550.10">
    <property type="entry name" value="Spore Coat Polysaccharide Biosynthesis Protein SpsA, Chain A"/>
    <property type="match status" value="1"/>
</dbReference>
<comment type="similarity">
    <text evidence="2">Belongs to the glycosyltransferase 2 family.</text>
</comment>
<dbReference type="PANTHER" id="PTHR43179:SF12">
    <property type="entry name" value="GALACTOFURANOSYLTRANSFERASE GLFT2"/>
    <property type="match status" value="1"/>
</dbReference>
<dbReference type="AlphaFoldDB" id="A0A6L8UZV4"/>
<dbReference type="PANTHER" id="PTHR43179">
    <property type="entry name" value="RHAMNOSYLTRANSFERASE WBBL"/>
    <property type="match status" value="1"/>
</dbReference>
<protein>
    <submittedName>
        <fullName evidence="6">Glycosyltransferase</fullName>
    </submittedName>
</protein>
<dbReference type="RefSeq" id="WP_161407865.1">
    <property type="nucleotide sequence ID" value="NZ_WTUZ01000020.1"/>
</dbReference>
<dbReference type="InterPro" id="IPR001173">
    <property type="entry name" value="Glyco_trans_2-like"/>
</dbReference>
<dbReference type="GO" id="GO:0016757">
    <property type="term" value="F:glycosyltransferase activity"/>
    <property type="evidence" value="ECO:0007669"/>
    <property type="project" value="UniProtKB-KW"/>
</dbReference>
<evidence type="ECO:0000256" key="3">
    <source>
        <dbReference type="ARBA" id="ARBA00022676"/>
    </source>
</evidence>
<sequence length="911" mass="105365">MFDQVDKGNNELKTKQYIIDKIQLAYEQNTHSLIQLTRDIERAQNTKAWKVMCVLRRLNEQFIKGEKSEKRKFVKWIYNKISGKPIVKDLELSKFNPFENVKDIVKIDSLELEYEADQLFPVSSVSNYENEMLNIDYYYFDVFRFPVIEWDFRWQRPQQISVQFAENGHRVFYFSIDTADLNNPNLTREEVEKQVSIKKLHNNVWGVKLCSNNRLNAYRDVIGDPIDLKYLNWSIDHIKNKFKISNTISILDLPFWSDLAHTLTNNKIIYDCMDEHEGFSTNSAGMLSKEEVLIRSSDMVVTSSSKLFEKAILKNSNTILIRNAGEYEHFSSKTEQIPLELSTLKGPIIGYYGAISDWFDIKLIEYLAKRNADWNFILIGDTFGCDITEVSNLKNVILTGEKPYTQLPQYLNCFDVCIIPFLVNNLTLATNPVKIYEYLAAGKPVVSVKLPELELISNVVGLASNYEEFESLIQVSLKTNDQSLIDKRKTFASLNTWLNRYEVFKDEINQRFFPKVSIIIITYNNWPYTKQCLQSLLGNNDYPNLEVIIVDNASTDETKAQLSRVNDPRVSVLYSSVNLGFAGGNALGCKNSTGEFIILLNNDTIVTQGWIQKLIKPLRENLEIGLAGPVSNSVGNDQMLDFFVGDSLSGADPEWLAEFYAQYKGRIRYTNLLGFFCVAFRRDVYNKIGDLDSNYKIGMFEDDDYCERVRNNGYKLAIIEDAFVYHHGSVSFKKLEDKKYREIWEFNKNYFEQKWSKTWTFPNPPDSIFSGVHDSSEIGKYIKEQNKKNILIVGDGIWNNDEKRSKKITKHLGGDDELLIVNFVTSYHNTNISGIRKYGPNIYFTNRIDFFESVVFDAIIYCGSTLLDQMKAHRVILDELSYSNSETYMKLKTYNKQVTMFNSEDINGILN</sequence>
<dbReference type="InterPro" id="IPR029044">
    <property type="entry name" value="Nucleotide-diphossugar_trans"/>
</dbReference>
<evidence type="ECO:0000256" key="1">
    <source>
        <dbReference type="ARBA" id="ARBA00004776"/>
    </source>
</evidence>
<organism evidence="6 7">
    <name type="scientific">Paenibacillus silvestris</name>
    <dbReference type="NCBI Taxonomy" id="2606219"/>
    <lineage>
        <taxon>Bacteria</taxon>
        <taxon>Bacillati</taxon>
        <taxon>Bacillota</taxon>
        <taxon>Bacilli</taxon>
        <taxon>Bacillales</taxon>
        <taxon>Paenibacillaceae</taxon>
        <taxon>Paenibacillus</taxon>
    </lineage>
</organism>
<evidence type="ECO:0000256" key="2">
    <source>
        <dbReference type="ARBA" id="ARBA00006739"/>
    </source>
</evidence>
<evidence type="ECO:0000313" key="6">
    <source>
        <dbReference type="EMBL" id="MZQ83733.1"/>
    </source>
</evidence>
<keyword evidence="3" id="KW-0328">Glycosyltransferase</keyword>
<dbReference type="Gene3D" id="3.40.50.2000">
    <property type="entry name" value="Glycogen Phosphorylase B"/>
    <property type="match status" value="1"/>
</dbReference>
<reference evidence="6 7" key="1">
    <citation type="submission" date="2019-12" db="EMBL/GenBank/DDBJ databases">
        <title>Paenibacillus sp. nov. sp. isolated from soil.</title>
        <authorList>
            <person name="Kim J."/>
            <person name="Jeong S.E."/>
            <person name="Jung H.S."/>
            <person name="Jeon C.O."/>
        </authorList>
    </citation>
    <scope>NUCLEOTIDE SEQUENCE [LARGE SCALE GENOMIC DNA]</scope>
    <source>
        <strain evidence="6 7">5J-6</strain>
    </source>
</reference>
<dbReference type="SUPFAM" id="SSF53448">
    <property type="entry name" value="Nucleotide-diphospho-sugar transferases"/>
    <property type="match status" value="1"/>
</dbReference>
<name>A0A6L8UZV4_9BACL</name>
<evidence type="ECO:0000259" key="5">
    <source>
        <dbReference type="Pfam" id="PF00535"/>
    </source>
</evidence>
<comment type="caution">
    <text evidence="6">The sequence shown here is derived from an EMBL/GenBank/DDBJ whole genome shotgun (WGS) entry which is preliminary data.</text>
</comment>
<gene>
    <name evidence="6" type="ORF">GQF01_16610</name>
</gene>
<keyword evidence="4 6" id="KW-0808">Transferase</keyword>
<dbReference type="Pfam" id="PF13692">
    <property type="entry name" value="Glyco_trans_1_4"/>
    <property type="match status" value="1"/>
</dbReference>
<evidence type="ECO:0000313" key="7">
    <source>
        <dbReference type="Proteomes" id="UP000481087"/>
    </source>
</evidence>
<evidence type="ECO:0000256" key="4">
    <source>
        <dbReference type="ARBA" id="ARBA00022679"/>
    </source>
</evidence>
<dbReference type="EMBL" id="WTUZ01000020">
    <property type="protein sequence ID" value="MZQ83733.1"/>
    <property type="molecule type" value="Genomic_DNA"/>
</dbReference>
<accession>A0A6L8UZV4</accession>
<dbReference type="Proteomes" id="UP000481087">
    <property type="component" value="Unassembled WGS sequence"/>
</dbReference>
<feature type="domain" description="Glycosyltransferase 2-like" evidence="5">
    <location>
        <begin position="517"/>
        <end position="687"/>
    </location>
</feature>
<dbReference type="Pfam" id="PF00535">
    <property type="entry name" value="Glycos_transf_2"/>
    <property type="match status" value="1"/>
</dbReference>
<proteinExistence type="inferred from homology"/>